<dbReference type="STRING" id="1287681.M7T9W9"/>
<feature type="transmembrane region" description="Helical" evidence="6">
    <location>
        <begin position="546"/>
        <end position="570"/>
    </location>
</feature>
<keyword evidence="2 6" id="KW-0812">Transmembrane</keyword>
<evidence type="ECO:0000256" key="1">
    <source>
        <dbReference type="ARBA" id="ARBA00004141"/>
    </source>
</evidence>
<feature type="compositionally biased region" description="Polar residues" evidence="5">
    <location>
        <begin position="43"/>
        <end position="53"/>
    </location>
</feature>
<keyword evidence="4 6" id="KW-0472">Membrane</keyword>
<keyword evidence="9" id="KW-1185">Reference proteome</keyword>
<dbReference type="SUPFAM" id="SSF103473">
    <property type="entry name" value="MFS general substrate transporter"/>
    <property type="match status" value="1"/>
</dbReference>
<dbReference type="PANTHER" id="PTHR23507:SF40">
    <property type="entry name" value="TETRACYCLINE-EFFLUX TRANSPORTER"/>
    <property type="match status" value="1"/>
</dbReference>
<feature type="region of interest" description="Disordered" evidence="5">
    <location>
        <begin position="1"/>
        <end position="57"/>
    </location>
</feature>
<evidence type="ECO:0000256" key="6">
    <source>
        <dbReference type="SAM" id="Phobius"/>
    </source>
</evidence>
<evidence type="ECO:0000256" key="5">
    <source>
        <dbReference type="SAM" id="MobiDB-lite"/>
    </source>
</evidence>
<feature type="transmembrane region" description="Helical" evidence="6">
    <location>
        <begin position="175"/>
        <end position="196"/>
    </location>
</feature>
<feature type="transmembrane region" description="Helical" evidence="6">
    <location>
        <begin position="378"/>
        <end position="402"/>
    </location>
</feature>
<feature type="transmembrane region" description="Helical" evidence="6">
    <location>
        <begin position="512"/>
        <end position="534"/>
    </location>
</feature>
<feature type="transmembrane region" description="Helical" evidence="6">
    <location>
        <begin position="244"/>
        <end position="264"/>
    </location>
</feature>
<evidence type="ECO:0000256" key="4">
    <source>
        <dbReference type="ARBA" id="ARBA00023136"/>
    </source>
</evidence>
<dbReference type="HOGENOM" id="CLU_017517_0_0_1"/>
<feature type="transmembrane region" description="Helical" evidence="6">
    <location>
        <begin position="488"/>
        <end position="506"/>
    </location>
</feature>
<feature type="transmembrane region" description="Helical" evidence="6">
    <location>
        <begin position="576"/>
        <end position="598"/>
    </location>
</feature>
<keyword evidence="3 6" id="KW-1133">Transmembrane helix</keyword>
<evidence type="ECO:0000313" key="9">
    <source>
        <dbReference type="Proteomes" id="UP000012174"/>
    </source>
</evidence>
<dbReference type="AlphaFoldDB" id="M7T9W9"/>
<evidence type="ECO:0000256" key="3">
    <source>
        <dbReference type="ARBA" id="ARBA00022989"/>
    </source>
</evidence>
<dbReference type="EMBL" id="KB707222">
    <property type="protein sequence ID" value="EMR63455.1"/>
    <property type="molecule type" value="Genomic_DNA"/>
</dbReference>
<dbReference type="OMA" id="NPQCQIP"/>
<name>M7T9W9_EUTLA</name>
<feature type="transmembrane region" description="Helical" evidence="6">
    <location>
        <begin position="422"/>
        <end position="440"/>
    </location>
</feature>
<dbReference type="Proteomes" id="UP000012174">
    <property type="component" value="Unassembled WGS sequence"/>
</dbReference>
<evidence type="ECO:0000256" key="2">
    <source>
        <dbReference type="ARBA" id="ARBA00022692"/>
    </source>
</evidence>
<proteinExistence type="predicted"/>
<evidence type="ECO:0000313" key="8">
    <source>
        <dbReference type="EMBL" id="EMR63455.1"/>
    </source>
</evidence>
<comment type="subcellular location">
    <subcellularLocation>
        <location evidence="1">Membrane</location>
        <topology evidence="1">Multi-pass membrane protein</topology>
    </subcellularLocation>
</comment>
<dbReference type="GO" id="GO:0022857">
    <property type="term" value="F:transmembrane transporter activity"/>
    <property type="evidence" value="ECO:0007669"/>
    <property type="project" value="InterPro"/>
</dbReference>
<organism evidence="8 9">
    <name type="scientific">Eutypa lata (strain UCR-EL1)</name>
    <name type="common">Grapevine dieback disease fungus</name>
    <name type="synonym">Eutypa armeniacae</name>
    <dbReference type="NCBI Taxonomy" id="1287681"/>
    <lineage>
        <taxon>Eukaryota</taxon>
        <taxon>Fungi</taxon>
        <taxon>Dikarya</taxon>
        <taxon>Ascomycota</taxon>
        <taxon>Pezizomycotina</taxon>
        <taxon>Sordariomycetes</taxon>
        <taxon>Xylariomycetidae</taxon>
        <taxon>Xylariales</taxon>
        <taxon>Diatrypaceae</taxon>
        <taxon>Eutypa</taxon>
    </lineage>
</organism>
<dbReference type="InterPro" id="IPR020846">
    <property type="entry name" value="MFS_dom"/>
</dbReference>
<gene>
    <name evidence="8" type="ORF">UCREL1_9612</name>
</gene>
<reference evidence="9" key="1">
    <citation type="journal article" date="2013" name="Genome Announc.">
        <title>Draft genome sequence of the grapevine dieback fungus Eutypa lata UCR-EL1.</title>
        <authorList>
            <person name="Blanco-Ulate B."/>
            <person name="Rolshausen P.E."/>
            <person name="Cantu D."/>
        </authorList>
    </citation>
    <scope>NUCLEOTIDE SEQUENCE [LARGE SCALE GENOMIC DNA]</scope>
    <source>
        <strain evidence="9">UCR-EL1</strain>
    </source>
</reference>
<dbReference type="PANTHER" id="PTHR23507">
    <property type="entry name" value="ZGC:174356"/>
    <property type="match status" value="1"/>
</dbReference>
<dbReference type="eggNOG" id="KOG2816">
    <property type="taxonomic scope" value="Eukaryota"/>
</dbReference>
<feature type="transmembrane region" description="Helical" evidence="6">
    <location>
        <begin position="202"/>
        <end position="224"/>
    </location>
</feature>
<dbReference type="PROSITE" id="PS50850">
    <property type="entry name" value="MFS"/>
    <property type="match status" value="1"/>
</dbReference>
<dbReference type="Pfam" id="PF07690">
    <property type="entry name" value="MFS_1"/>
    <property type="match status" value="1"/>
</dbReference>
<accession>M7T9W9</accession>
<dbReference type="OrthoDB" id="3026777at2759"/>
<evidence type="ECO:0000259" key="7">
    <source>
        <dbReference type="PROSITE" id="PS50850"/>
    </source>
</evidence>
<feature type="transmembrane region" description="Helical" evidence="6">
    <location>
        <begin position="270"/>
        <end position="292"/>
    </location>
</feature>
<dbReference type="InterPro" id="IPR011701">
    <property type="entry name" value="MFS"/>
</dbReference>
<sequence>MTSESQPGKRGGRPIQLIDTEGDDYEPSTSESSPLLGAGAGQQDDTNNNNGPPKSTWDGAADFEGLPWYHRPSVYWLIGPYFLFTLAFGGSLVPKLNLIVDLVCRQYFADRQLVDPAFTFTPVILGSDNPQCNVPGVQKQVATFTLVISVLTGLLSALTAPKLGSLSDRYGRKKLMVIASCGGVVNEIITILAARFPESIDYNWLILGAFFDGITGSFTAGSLLSHSYTSDCSPPSKRGVYISYLHACLFTGLAFGPLLAGYFVKWTGSLLSIFYVTLGCHVAFITFIYLVAPESLSKKRQRLAREKYHAEQAAAAEQLQSNLPGFLARVAGRRAAGFLNDRAGTGTWLAALLSANPLAPLRILAPGGRGHAPLRRNLMLLAGIDAIILSTAMGSGTVTVLYSEYMFDWGTLEASEFVSITSLVRVVVLLCIFPVVNYVFRVRPLRRRQARQHRQQQQEQREAGAAATTTTTVGVVETNAGADDLDVWLIRLALSSDLVGLVGFVFVRTPGLFVLCGIVTAFGGIGSAVIQTSITKHVPAERVGSLLGALGLLHALGRVVAPILFNGLYAGTVERFPQAFFVLLASLFGLALLASLFVRPHLYLKEDNSGSGYVAVPVRDSGNASDAETLADEEMPMTAMQIKGSEVALNKDPD</sequence>
<feature type="transmembrane region" description="Helical" evidence="6">
    <location>
        <begin position="74"/>
        <end position="93"/>
    </location>
</feature>
<dbReference type="GO" id="GO:0016020">
    <property type="term" value="C:membrane"/>
    <property type="evidence" value="ECO:0007669"/>
    <property type="project" value="UniProtKB-SubCell"/>
</dbReference>
<feature type="transmembrane region" description="Helical" evidence="6">
    <location>
        <begin position="141"/>
        <end position="163"/>
    </location>
</feature>
<dbReference type="KEGG" id="ela:UCREL1_9612"/>
<protein>
    <submittedName>
        <fullName evidence="8">Putative mfs general substrate transporter protein</fullName>
    </submittedName>
</protein>
<feature type="domain" description="Major facilitator superfamily (MFS) profile" evidence="7">
    <location>
        <begin position="83"/>
        <end position="603"/>
    </location>
</feature>
<dbReference type="InterPro" id="IPR036259">
    <property type="entry name" value="MFS_trans_sf"/>
</dbReference>
<dbReference type="Gene3D" id="1.20.1250.20">
    <property type="entry name" value="MFS general substrate transporter like domains"/>
    <property type="match status" value="1"/>
</dbReference>